<evidence type="ECO:0000313" key="4">
    <source>
        <dbReference type="EMBL" id="SDO30839.1"/>
    </source>
</evidence>
<dbReference type="InterPro" id="IPR031304">
    <property type="entry name" value="SLT_2"/>
</dbReference>
<evidence type="ECO:0000259" key="2">
    <source>
        <dbReference type="Pfam" id="PF01471"/>
    </source>
</evidence>
<dbReference type="SUPFAM" id="SSF47090">
    <property type="entry name" value="PGBD-like"/>
    <property type="match status" value="1"/>
</dbReference>
<dbReference type="InterPro" id="IPR036365">
    <property type="entry name" value="PGBD-like_sf"/>
</dbReference>
<keyword evidence="5" id="KW-1185">Reference proteome</keyword>
<organism evidence="4 5">
    <name type="scientific">Aureimonas jatrophae</name>
    <dbReference type="NCBI Taxonomy" id="1166073"/>
    <lineage>
        <taxon>Bacteria</taxon>
        <taxon>Pseudomonadati</taxon>
        <taxon>Pseudomonadota</taxon>
        <taxon>Alphaproteobacteria</taxon>
        <taxon>Hyphomicrobiales</taxon>
        <taxon>Aurantimonadaceae</taxon>
        <taxon>Aureimonas</taxon>
    </lineage>
</organism>
<dbReference type="SUPFAM" id="SSF53955">
    <property type="entry name" value="Lysozyme-like"/>
    <property type="match status" value="1"/>
</dbReference>
<dbReference type="InterPro" id="IPR043426">
    <property type="entry name" value="MltB-like"/>
</dbReference>
<evidence type="ECO:0000256" key="1">
    <source>
        <dbReference type="SAM" id="SignalP"/>
    </source>
</evidence>
<dbReference type="PANTHER" id="PTHR30163">
    <property type="entry name" value="MEMBRANE-BOUND LYTIC MUREIN TRANSGLYCOSYLASE B"/>
    <property type="match status" value="1"/>
</dbReference>
<dbReference type="GO" id="GO:0009253">
    <property type="term" value="P:peptidoglycan catabolic process"/>
    <property type="evidence" value="ECO:0007669"/>
    <property type="project" value="TreeGrafter"/>
</dbReference>
<proteinExistence type="predicted"/>
<dbReference type="PANTHER" id="PTHR30163:SF8">
    <property type="entry name" value="LYTIC MUREIN TRANSGLYCOSYLASE"/>
    <property type="match status" value="1"/>
</dbReference>
<dbReference type="RefSeq" id="WP_090673682.1">
    <property type="nucleotide sequence ID" value="NZ_FNIT01000005.1"/>
</dbReference>
<dbReference type="AlphaFoldDB" id="A0A1H0IHA2"/>
<feature type="signal peptide" evidence="1">
    <location>
        <begin position="1"/>
        <end position="31"/>
    </location>
</feature>
<dbReference type="GO" id="GO:0008933">
    <property type="term" value="F:peptidoglycan lytic transglycosylase activity"/>
    <property type="evidence" value="ECO:0007669"/>
    <property type="project" value="TreeGrafter"/>
</dbReference>
<dbReference type="InterPro" id="IPR002477">
    <property type="entry name" value="Peptidoglycan-bd-like"/>
</dbReference>
<dbReference type="Pfam" id="PF13406">
    <property type="entry name" value="SLT_2"/>
    <property type="match status" value="1"/>
</dbReference>
<dbReference type="STRING" id="1166073.SAMN05192530_105149"/>
<keyword evidence="1" id="KW-0732">Signal</keyword>
<dbReference type="Gene3D" id="1.10.101.10">
    <property type="entry name" value="PGBD-like superfamily/PGBD"/>
    <property type="match status" value="1"/>
</dbReference>
<gene>
    <name evidence="4" type="ORF">SAMN05192530_105149</name>
</gene>
<dbReference type="InterPro" id="IPR023346">
    <property type="entry name" value="Lysozyme-like_dom_sf"/>
</dbReference>
<feature type="domain" description="Transglycosylase SLT" evidence="3">
    <location>
        <begin position="35"/>
        <end position="331"/>
    </location>
</feature>
<feature type="domain" description="Peptidoglycan binding-like" evidence="2">
    <location>
        <begin position="354"/>
        <end position="407"/>
    </location>
</feature>
<dbReference type="NCBIfam" id="TIGR02283">
    <property type="entry name" value="MltB_2"/>
    <property type="match status" value="1"/>
</dbReference>
<dbReference type="Gene3D" id="1.10.8.350">
    <property type="entry name" value="Bacterial muramidase"/>
    <property type="match status" value="1"/>
</dbReference>
<evidence type="ECO:0000259" key="3">
    <source>
        <dbReference type="Pfam" id="PF13406"/>
    </source>
</evidence>
<dbReference type="FunFam" id="1.10.8.350:FF:000001">
    <property type="entry name" value="Lytic murein transglycosylase B"/>
    <property type="match status" value="1"/>
</dbReference>
<protein>
    <submittedName>
        <fullName evidence="4">Membrane-bound lytic murein transglycosylase B</fullName>
    </submittedName>
</protein>
<dbReference type="Pfam" id="PF01471">
    <property type="entry name" value="PG_binding_1"/>
    <property type="match status" value="1"/>
</dbReference>
<feature type="chain" id="PRO_5011558134" evidence="1">
    <location>
        <begin position="32"/>
        <end position="410"/>
    </location>
</feature>
<sequence length="410" mass="44985">MPVPTKARLFSRAAAIALAATLLLPALPAHADAGFRAWIAGFEKTAVANGVSRDTYRRVFAGVDTPDPDVLEKARFQPEFRDTMWDYLDNRVNEESVAEGRQMLQRYKPWLDRIEKRFGVDRTVLLAIWSMESNYGRILERADVMKSVPQALATLAYKDAKRAKFARQQLIAALKIVQAGHATPQTLTGSWAGAMGHTQFIPTSYQAYAVDMDGNGHPDIWRSVPDALATAANLLAKNGWQGGRTWGYEVELPAGVSAKSLGSGNRSMSAWKKLGVRRVAGRDFPSGAETGRLYQPAGANGPSFVLTKNFSVIKRYNNADKYALAVGHLADRIAGGGDFVGSWPRGYEPLSMTERYEVQQRLTQHGLYDGKIDGKIGSGSKVAITAYQRRAGVEEDGNASKALLDLLRRH</sequence>
<reference evidence="4 5" key="1">
    <citation type="submission" date="2016-10" db="EMBL/GenBank/DDBJ databases">
        <authorList>
            <person name="de Groot N.N."/>
        </authorList>
    </citation>
    <scope>NUCLEOTIDE SEQUENCE [LARGE SCALE GENOMIC DNA]</scope>
    <source>
        <strain evidence="5">L7-484,KACC 16230,DSM 25025</strain>
    </source>
</reference>
<evidence type="ECO:0000313" key="5">
    <source>
        <dbReference type="Proteomes" id="UP000198793"/>
    </source>
</evidence>
<dbReference type="InterPro" id="IPR036366">
    <property type="entry name" value="PGBDSf"/>
</dbReference>
<dbReference type="Proteomes" id="UP000198793">
    <property type="component" value="Unassembled WGS sequence"/>
</dbReference>
<name>A0A1H0IHA2_9HYPH</name>
<accession>A0A1H0IHA2</accession>
<dbReference type="EMBL" id="FNIT01000005">
    <property type="protein sequence ID" value="SDO30839.1"/>
    <property type="molecule type" value="Genomic_DNA"/>
</dbReference>
<dbReference type="OrthoDB" id="9808544at2"/>
<dbReference type="Gene3D" id="1.10.530.10">
    <property type="match status" value="1"/>
</dbReference>
<dbReference type="InterPro" id="IPR011970">
    <property type="entry name" value="MltB_2"/>
</dbReference>